<sequence length="159" mass="17560">MKLGDIPERLHEVLNPLKGQLCSDAGKALRATLAHCCPARCHRDPGPVEPLDFVAPSMSLRPQIRPLWGSPLTESRGNGTSSGRKVRAPMTALMRPSDDNNAQYASPLKGKRWHVAWKWVDGKLKSPKVRRESAHVCALVRRVGMVLVHPHDLRPGDGM</sequence>
<name>A0A2P5HNU0_DIAHE</name>
<dbReference type="Proteomes" id="UP000094444">
    <property type="component" value="Unassembled WGS sequence"/>
</dbReference>
<evidence type="ECO:0000313" key="2">
    <source>
        <dbReference type="EMBL" id="POS71933.1"/>
    </source>
</evidence>
<feature type="compositionally biased region" description="Polar residues" evidence="1">
    <location>
        <begin position="72"/>
        <end position="83"/>
    </location>
</feature>
<evidence type="ECO:0000256" key="1">
    <source>
        <dbReference type="SAM" id="MobiDB-lite"/>
    </source>
</evidence>
<dbReference type="AlphaFoldDB" id="A0A2P5HNU0"/>
<organism evidence="2 3">
    <name type="scientific">Diaporthe helianthi</name>
    <dbReference type="NCBI Taxonomy" id="158607"/>
    <lineage>
        <taxon>Eukaryota</taxon>
        <taxon>Fungi</taxon>
        <taxon>Dikarya</taxon>
        <taxon>Ascomycota</taxon>
        <taxon>Pezizomycotina</taxon>
        <taxon>Sordariomycetes</taxon>
        <taxon>Sordariomycetidae</taxon>
        <taxon>Diaporthales</taxon>
        <taxon>Diaporthaceae</taxon>
        <taxon>Diaporthe</taxon>
    </lineage>
</organism>
<feature type="region of interest" description="Disordered" evidence="1">
    <location>
        <begin position="65"/>
        <end position="85"/>
    </location>
</feature>
<protein>
    <submittedName>
        <fullName evidence="2">Uncharacterized protein</fullName>
    </submittedName>
</protein>
<keyword evidence="3" id="KW-1185">Reference proteome</keyword>
<reference evidence="2" key="1">
    <citation type="submission" date="2017-09" db="EMBL/GenBank/DDBJ databases">
        <title>Polyketide synthases of a Diaporthe helianthi virulent isolate.</title>
        <authorList>
            <person name="Baroncelli R."/>
        </authorList>
    </citation>
    <scope>NUCLEOTIDE SEQUENCE [LARGE SCALE GENOMIC DNA]</scope>
    <source>
        <strain evidence="2">7/96</strain>
    </source>
</reference>
<evidence type="ECO:0000313" key="3">
    <source>
        <dbReference type="Proteomes" id="UP000094444"/>
    </source>
</evidence>
<gene>
    <name evidence="2" type="ORF">DHEL01_v209676</name>
</gene>
<accession>A0A2P5HNU0</accession>
<proteinExistence type="predicted"/>
<dbReference type="EMBL" id="MAVT02001130">
    <property type="protein sequence ID" value="POS71933.1"/>
    <property type="molecule type" value="Genomic_DNA"/>
</dbReference>
<comment type="caution">
    <text evidence="2">The sequence shown here is derived from an EMBL/GenBank/DDBJ whole genome shotgun (WGS) entry which is preliminary data.</text>
</comment>
<dbReference type="InParanoid" id="A0A2P5HNU0"/>